<accession>A0ABQ3HP42</accession>
<keyword evidence="3" id="KW-1185">Reference proteome</keyword>
<evidence type="ECO:0000256" key="1">
    <source>
        <dbReference type="SAM" id="SignalP"/>
    </source>
</evidence>
<dbReference type="RefSeq" id="WP_191280620.1">
    <property type="nucleotide sequence ID" value="NZ_BNAD01000012.1"/>
</dbReference>
<evidence type="ECO:0000313" key="3">
    <source>
        <dbReference type="Proteomes" id="UP000597341"/>
    </source>
</evidence>
<feature type="chain" id="PRO_5045668740" evidence="1">
    <location>
        <begin position="25"/>
        <end position="112"/>
    </location>
</feature>
<keyword evidence="1" id="KW-0732">Signal</keyword>
<comment type="caution">
    <text evidence="2">The sequence shown here is derived from an EMBL/GenBank/DDBJ whole genome shotgun (WGS) entry which is preliminary data.</text>
</comment>
<gene>
    <name evidence="2" type="ORF">GCM10011376_33400</name>
</gene>
<reference evidence="3" key="1">
    <citation type="journal article" date="2019" name="Int. J. Syst. Evol. Microbiol.">
        <title>The Global Catalogue of Microorganisms (GCM) 10K type strain sequencing project: providing services to taxonomists for standard genome sequencing and annotation.</title>
        <authorList>
            <consortium name="The Broad Institute Genomics Platform"/>
            <consortium name="The Broad Institute Genome Sequencing Center for Infectious Disease"/>
            <person name="Wu L."/>
            <person name="Ma J."/>
        </authorList>
    </citation>
    <scope>NUCLEOTIDE SEQUENCE [LARGE SCALE GENOMIC DNA]</scope>
    <source>
        <strain evidence="3">CGMCC 1.12791</strain>
    </source>
</reference>
<protein>
    <submittedName>
        <fullName evidence="2">Uncharacterized protein</fullName>
    </submittedName>
</protein>
<name>A0ABQ3HP42_9ACTN</name>
<sequence>MRAVHAVVVALATVAGAFTAPALAGTVDDWHAPVPLTRGGADVWDLGLSLADDRGVAAWVRWKDDRTRLLVARQRRDDSWSPPRVVRGTGRLAEVEVAADGRGWHGQRAGGC</sequence>
<evidence type="ECO:0000313" key="2">
    <source>
        <dbReference type="EMBL" id="GHE18730.1"/>
    </source>
</evidence>
<dbReference type="Proteomes" id="UP000597341">
    <property type="component" value="Unassembled WGS sequence"/>
</dbReference>
<dbReference type="EMBL" id="BNAD01000012">
    <property type="protein sequence ID" value="GHE18730.1"/>
    <property type="molecule type" value="Genomic_DNA"/>
</dbReference>
<organism evidence="2 3">
    <name type="scientific">Nocardioides flavus</name>
    <name type="common">ex Wang et al. 2016</name>
    <dbReference type="NCBI Taxonomy" id="2058780"/>
    <lineage>
        <taxon>Bacteria</taxon>
        <taxon>Bacillati</taxon>
        <taxon>Actinomycetota</taxon>
        <taxon>Actinomycetes</taxon>
        <taxon>Propionibacteriales</taxon>
        <taxon>Nocardioidaceae</taxon>
        <taxon>Nocardioides</taxon>
    </lineage>
</organism>
<proteinExistence type="predicted"/>
<feature type="signal peptide" evidence="1">
    <location>
        <begin position="1"/>
        <end position="24"/>
    </location>
</feature>